<evidence type="ECO:0000313" key="14">
    <source>
        <dbReference type="EMBL" id="MBC9980238.1"/>
    </source>
</evidence>
<name>A0ABR7U8S7_9BRAD</name>
<gene>
    <name evidence="14" type="primary">ccmD</name>
    <name evidence="14" type="ORF">HA482_18705</name>
</gene>
<keyword evidence="7 12" id="KW-0997">Cell inner membrane</keyword>
<evidence type="ECO:0000256" key="11">
    <source>
        <dbReference type="ARBA" id="ARBA00023136"/>
    </source>
</evidence>
<evidence type="ECO:0000256" key="9">
    <source>
        <dbReference type="ARBA" id="ARBA00022748"/>
    </source>
</evidence>
<evidence type="ECO:0000256" key="12">
    <source>
        <dbReference type="RuleBase" id="RU363101"/>
    </source>
</evidence>
<evidence type="ECO:0000256" key="4">
    <source>
        <dbReference type="ARBA" id="ARBA00016461"/>
    </source>
</evidence>
<evidence type="ECO:0000256" key="10">
    <source>
        <dbReference type="ARBA" id="ARBA00022989"/>
    </source>
</evidence>
<evidence type="ECO:0000256" key="6">
    <source>
        <dbReference type="ARBA" id="ARBA00022475"/>
    </source>
</evidence>
<sequence length="65" mass="7194">MIMSFGPYASFIVTSYAAAAIVVALLIGWVVLDYRSQTKRLRELDRSGVTRRSGRSAVDMPKTTI</sequence>
<evidence type="ECO:0000256" key="5">
    <source>
        <dbReference type="ARBA" id="ARBA00022448"/>
    </source>
</evidence>
<keyword evidence="10 12" id="KW-1133">Transmembrane helix</keyword>
<dbReference type="EMBL" id="JAATTO010000025">
    <property type="protein sequence ID" value="MBC9980238.1"/>
    <property type="molecule type" value="Genomic_DNA"/>
</dbReference>
<keyword evidence="5 12" id="KW-0813">Transport</keyword>
<evidence type="ECO:0000256" key="2">
    <source>
        <dbReference type="ARBA" id="ARBA00004377"/>
    </source>
</evidence>
<dbReference type="Proteomes" id="UP000639516">
    <property type="component" value="Unassembled WGS sequence"/>
</dbReference>
<evidence type="ECO:0000256" key="7">
    <source>
        <dbReference type="ARBA" id="ARBA00022519"/>
    </source>
</evidence>
<feature type="transmembrane region" description="Helical" evidence="12">
    <location>
        <begin position="12"/>
        <end position="32"/>
    </location>
</feature>
<dbReference type="RefSeq" id="WP_188107812.1">
    <property type="nucleotide sequence ID" value="NZ_JAANIH010000092.1"/>
</dbReference>
<comment type="caution">
    <text evidence="14">The sequence shown here is derived from an EMBL/GenBank/DDBJ whole genome shotgun (WGS) entry which is preliminary data.</text>
</comment>
<dbReference type="InterPro" id="IPR007078">
    <property type="entry name" value="Haem_export_protD_CcmD"/>
</dbReference>
<reference evidence="14 15" key="1">
    <citation type="journal article" date="2020" name="Arch. Microbiol.">
        <title>Bradyrhizobium campsiandrae sp. nov., a nitrogen-fixing bacterial strain isolated from a native leguminous tree from the Amazon adapted to flooded conditions.</title>
        <authorList>
            <person name="Cabral Michel D."/>
            <person name="Martins da Costa E."/>
            <person name="Azarias Guimaraes A."/>
            <person name="Soares de Carvalho T."/>
            <person name="Santos de Castro Caputo P."/>
            <person name="Willems A."/>
            <person name="de Souza Moreira F.M."/>
        </authorList>
    </citation>
    <scope>NUCLEOTIDE SEQUENCE [LARGE SCALE GENOMIC DNA]</scope>
    <source>
        <strain evidence="15">INPA 384B</strain>
    </source>
</reference>
<evidence type="ECO:0000313" key="15">
    <source>
        <dbReference type="Proteomes" id="UP000639516"/>
    </source>
</evidence>
<comment type="similarity">
    <text evidence="3 12">Belongs to the CcmD/CycX/HelD family.</text>
</comment>
<keyword evidence="15" id="KW-1185">Reference proteome</keyword>
<proteinExistence type="inferred from homology"/>
<organism evidence="14 15">
    <name type="scientific">Bradyrhizobium campsiandrae</name>
    <dbReference type="NCBI Taxonomy" id="1729892"/>
    <lineage>
        <taxon>Bacteria</taxon>
        <taxon>Pseudomonadati</taxon>
        <taxon>Pseudomonadota</taxon>
        <taxon>Alphaproteobacteria</taxon>
        <taxon>Hyphomicrobiales</taxon>
        <taxon>Nitrobacteraceae</taxon>
        <taxon>Bradyrhizobium</taxon>
    </lineage>
</organism>
<comment type="subcellular location">
    <subcellularLocation>
        <location evidence="2 12">Cell inner membrane</location>
        <topology evidence="2 12">Single-pass membrane protein</topology>
    </subcellularLocation>
</comment>
<keyword evidence="11 12" id="KW-0472">Membrane</keyword>
<protein>
    <recommendedName>
        <fullName evidence="4 12">Heme exporter protein D</fullName>
    </recommendedName>
</protein>
<feature type="region of interest" description="Disordered" evidence="13">
    <location>
        <begin position="45"/>
        <end position="65"/>
    </location>
</feature>
<accession>A0ABR7U8S7</accession>
<evidence type="ECO:0000256" key="3">
    <source>
        <dbReference type="ARBA" id="ARBA00008741"/>
    </source>
</evidence>
<keyword evidence="6 12" id="KW-1003">Cell membrane</keyword>
<dbReference type="Pfam" id="PF04995">
    <property type="entry name" value="CcmD"/>
    <property type="match status" value="1"/>
</dbReference>
<keyword evidence="8 12" id="KW-0812">Transmembrane</keyword>
<keyword evidence="9 12" id="KW-0201">Cytochrome c-type biogenesis</keyword>
<dbReference type="NCBIfam" id="TIGR03141">
    <property type="entry name" value="cytochro_ccmD"/>
    <property type="match status" value="1"/>
</dbReference>
<evidence type="ECO:0000256" key="13">
    <source>
        <dbReference type="SAM" id="MobiDB-lite"/>
    </source>
</evidence>
<evidence type="ECO:0000256" key="1">
    <source>
        <dbReference type="ARBA" id="ARBA00002442"/>
    </source>
</evidence>
<comment type="function">
    <text evidence="1 12">Required for the export of heme to the periplasm for the biogenesis of c-type cytochromes.</text>
</comment>
<evidence type="ECO:0000256" key="8">
    <source>
        <dbReference type="ARBA" id="ARBA00022692"/>
    </source>
</evidence>